<comment type="caution">
    <text evidence="1">The sequence shown here is derived from an EMBL/GenBank/DDBJ whole genome shotgun (WGS) entry which is preliminary data.</text>
</comment>
<dbReference type="InterPro" id="IPR011989">
    <property type="entry name" value="ARM-like"/>
</dbReference>
<proteinExistence type="predicted"/>
<name>A0ABD3H9F9_9MARC</name>
<dbReference type="Gene3D" id="1.25.10.10">
    <property type="entry name" value="Leucine-rich Repeat Variant"/>
    <property type="match status" value="1"/>
</dbReference>
<evidence type="ECO:0000313" key="1">
    <source>
        <dbReference type="EMBL" id="KAL3688063.1"/>
    </source>
</evidence>
<accession>A0ABD3H9F9</accession>
<dbReference type="PANTHER" id="PTHR36498">
    <property type="entry name" value="TATA-BINDING PROTEIN-ASSOCIATED FACTOR 172"/>
    <property type="match status" value="1"/>
</dbReference>
<protein>
    <submittedName>
        <fullName evidence="1">Uncharacterized protein</fullName>
    </submittedName>
</protein>
<dbReference type="InterPro" id="IPR044972">
    <property type="entry name" value="Mot1"/>
</dbReference>
<sequence length="267" mass="29210">MLRTNLGMILGTDSMSVVGMSVVRMSVRMPGLDIIPNWIPAQGPSMDREIGVNVVKPELDLNQLDYFNMEIKDEPLKDEPVIIKDEVRGVTYTQKLKSKIGRTQALKDCTIRLLCVFSLDRFGDYVLDQVVAPVRETCAQVLGAALKHMPKDLVHETLSILLQMQVMKSLFSSDHYLPRHDLDQTRMQPWIVVSGVLTLGALQDMLGELLPRVLPACMVGLEDADDDVRAVAAEALTPAAAAIVSTAGDAVTVILLTLWDISTAGSG</sequence>
<gene>
    <name evidence="1" type="ORF">R1sor_014372</name>
</gene>
<dbReference type="PANTHER" id="PTHR36498:SF1">
    <property type="entry name" value="TATA-BINDING PROTEIN-ASSOCIATED FACTOR 172"/>
    <property type="match status" value="1"/>
</dbReference>
<dbReference type="Proteomes" id="UP001633002">
    <property type="component" value="Unassembled WGS sequence"/>
</dbReference>
<dbReference type="AlphaFoldDB" id="A0ABD3H9F9"/>
<dbReference type="EMBL" id="JBJQOH010000004">
    <property type="protein sequence ID" value="KAL3688063.1"/>
    <property type="molecule type" value="Genomic_DNA"/>
</dbReference>
<evidence type="ECO:0000313" key="2">
    <source>
        <dbReference type="Proteomes" id="UP001633002"/>
    </source>
</evidence>
<reference evidence="1 2" key="1">
    <citation type="submission" date="2024-09" db="EMBL/GenBank/DDBJ databases">
        <title>Chromosome-scale assembly of Riccia sorocarpa.</title>
        <authorList>
            <person name="Paukszto L."/>
        </authorList>
    </citation>
    <scope>NUCLEOTIDE SEQUENCE [LARGE SCALE GENOMIC DNA]</scope>
    <source>
        <strain evidence="1">LP-2024</strain>
        <tissue evidence="1">Aerial parts of the thallus</tissue>
    </source>
</reference>
<dbReference type="SUPFAM" id="SSF48371">
    <property type="entry name" value="ARM repeat"/>
    <property type="match status" value="1"/>
</dbReference>
<keyword evidence="2" id="KW-1185">Reference proteome</keyword>
<organism evidence="1 2">
    <name type="scientific">Riccia sorocarpa</name>
    <dbReference type="NCBI Taxonomy" id="122646"/>
    <lineage>
        <taxon>Eukaryota</taxon>
        <taxon>Viridiplantae</taxon>
        <taxon>Streptophyta</taxon>
        <taxon>Embryophyta</taxon>
        <taxon>Marchantiophyta</taxon>
        <taxon>Marchantiopsida</taxon>
        <taxon>Marchantiidae</taxon>
        <taxon>Marchantiales</taxon>
        <taxon>Ricciaceae</taxon>
        <taxon>Riccia</taxon>
    </lineage>
</organism>
<dbReference type="InterPro" id="IPR016024">
    <property type="entry name" value="ARM-type_fold"/>
</dbReference>